<comment type="cofactor">
    <cofactor evidence="6">
        <name>FMN</name>
        <dbReference type="ChEBI" id="CHEBI:58210"/>
    </cofactor>
</comment>
<comment type="function">
    <text evidence="6">Part of a membrane-bound complex that couples electron transfer with translocation of ions across the membrane.</text>
</comment>
<comment type="subunit">
    <text evidence="6">The complex is composed of six subunits: RnfA, RnfB, RnfC, RnfD, RnfE and RnfG.</text>
</comment>
<keyword evidence="6" id="KW-1133">Transmembrane helix</keyword>
<dbReference type="HAMAP" id="MF_00479">
    <property type="entry name" value="RsxG_RnfG"/>
    <property type="match status" value="1"/>
</dbReference>
<comment type="caution">
    <text evidence="8">The sequence shown here is derived from an EMBL/GenBank/DDBJ whole genome shotgun (WGS) entry which is preliminary data.</text>
</comment>
<reference evidence="8" key="1">
    <citation type="submission" date="2019-03" db="EMBL/GenBank/DDBJ databases">
        <title>Lake Tanganyika Metagenome-Assembled Genomes (MAGs).</title>
        <authorList>
            <person name="Tran P."/>
        </authorList>
    </citation>
    <scope>NUCLEOTIDE SEQUENCE</scope>
    <source>
        <strain evidence="8">M_DeepCast_400m_m2_100</strain>
    </source>
</reference>
<evidence type="ECO:0000259" key="7">
    <source>
        <dbReference type="SMART" id="SM00900"/>
    </source>
</evidence>
<name>A0A938BMU2_UNCEI</name>
<dbReference type="EC" id="7.-.-.-" evidence="6"/>
<evidence type="ECO:0000256" key="3">
    <source>
        <dbReference type="ARBA" id="ARBA00022630"/>
    </source>
</evidence>
<dbReference type="GO" id="GO:0009055">
    <property type="term" value="F:electron transfer activity"/>
    <property type="evidence" value="ECO:0007669"/>
    <property type="project" value="InterPro"/>
</dbReference>
<keyword evidence="6" id="KW-1278">Translocase</keyword>
<dbReference type="AlphaFoldDB" id="A0A938BMU2"/>
<evidence type="ECO:0000256" key="5">
    <source>
        <dbReference type="ARBA" id="ARBA00022982"/>
    </source>
</evidence>
<dbReference type="InterPro" id="IPR007329">
    <property type="entry name" value="FMN-bd"/>
</dbReference>
<keyword evidence="6" id="KW-0812">Transmembrane</keyword>
<evidence type="ECO:0000313" key="8">
    <source>
        <dbReference type="EMBL" id="MBM3318374.1"/>
    </source>
</evidence>
<evidence type="ECO:0000256" key="2">
    <source>
        <dbReference type="ARBA" id="ARBA00022553"/>
    </source>
</evidence>
<organism evidence="8 9">
    <name type="scientific">Eiseniibacteriota bacterium</name>
    <dbReference type="NCBI Taxonomy" id="2212470"/>
    <lineage>
        <taxon>Bacteria</taxon>
        <taxon>Candidatus Eiseniibacteriota</taxon>
    </lineage>
</organism>
<sequence>MSGWRDLRSGWLVLALALFFGAALAGVHRLLAARIAANVLHETLSQIPALVPGADGGAPVDIRGRTVYRAEAAGRTLGWVVPSGGQGFADRIDLLIGLDADGSTLTGLYILGQKETPGLGNKIIEEPWRGQFRGKSTGQPLVVKKGDPSSGNEIRSVTGATISAESVCGIVNQTVAEMQAALAQATREEPDR</sequence>
<keyword evidence="5 6" id="KW-0249">Electron transport</keyword>
<dbReference type="Pfam" id="PF04205">
    <property type="entry name" value="FMN_bind"/>
    <property type="match status" value="1"/>
</dbReference>
<dbReference type="PIRSF" id="PIRSF006091">
    <property type="entry name" value="E_trnsport_RnfG"/>
    <property type="match status" value="1"/>
</dbReference>
<dbReference type="GO" id="GO:0022900">
    <property type="term" value="P:electron transport chain"/>
    <property type="evidence" value="ECO:0007669"/>
    <property type="project" value="UniProtKB-UniRule"/>
</dbReference>
<comment type="similarity">
    <text evidence="6">Belongs to the RnfG family.</text>
</comment>
<proteinExistence type="inferred from homology"/>
<dbReference type="Proteomes" id="UP000748308">
    <property type="component" value="Unassembled WGS sequence"/>
</dbReference>
<evidence type="ECO:0000313" key="9">
    <source>
        <dbReference type="Proteomes" id="UP000748308"/>
    </source>
</evidence>
<comment type="subcellular location">
    <subcellularLocation>
        <location evidence="6">Cell membrane</location>
        <topology evidence="6">Single-pass membrane protein</topology>
    </subcellularLocation>
</comment>
<dbReference type="SMART" id="SM00900">
    <property type="entry name" value="FMN_bind"/>
    <property type="match status" value="1"/>
</dbReference>
<evidence type="ECO:0000256" key="4">
    <source>
        <dbReference type="ARBA" id="ARBA00022643"/>
    </source>
</evidence>
<keyword evidence="3 6" id="KW-0285">Flavoprotein</keyword>
<dbReference type="InterPro" id="IPR010209">
    <property type="entry name" value="Ion_transpt_RnfG/RsxG"/>
</dbReference>
<accession>A0A938BMU2</accession>
<keyword evidence="6" id="KW-1003">Cell membrane</keyword>
<dbReference type="GO" id="GO:0010181">
    <property type="term" value="F:FMN binding"/>
    <property type="evidence" value="ECO:0007669"/>
    <property type="project" value="InterPro"/>
</dbReference>
<keyword evidence="2 6" id="KW-0597">Phosphoprotein</keyword>
<evidence type="ECO:0000256" key="6">
    <source>
        <dbReference type="HAMAP-Rule" id="MF_00479"/>
    </source>
</evidence>
<keyword evidence="4 6" id="KW-0288">FMN</keyword>
<feature type="domain" description="FMN-binding" evidence="7">
    <location>
        <begin position="87"/>
        <end position="178"/>
    </location>
</feature>
<dbReference type="GO" id="GO:0005886">
    <property type="term" value="C:plasma membrane"/>
    <property type="evidence" value="ECO:0007669"/>
    <property type="project" value="UniProtKB-SubCell"/>
</dbReference>
<dbReference type="PANTHER" id="PTHR36118">
    <property type="entry name" value="ION-TRANSLOCATING OXIDOREDUCTASE COMPLEX SUBUNIT G"/>
    <property type="match status" value="1"/>
</dbReference>
<gene>
    <name evidence="6" type="primary">rnfG</name>
    <name evidence="8" type="ORF">FJY75_11040</name>
</gene>
<dbReference type="EMBL" id="VGIY01000338">
    <property type="protein sequence ID" value="MBM3318374.1"/>
    <property type="molecule type" value="Genomic_DNA"/>
</dbReference>
<protein>
    <recommendedName>
        <fullName evidence="6">Ion-translocating oxidoreductase complex subunit G</fullName>
        <ecNumber evidence="6">7.-.-.-</ecNumber>
    </recommendedName>
    <alternativeName>
        <fullName evidence="6">Rnf electron transport complex subunit G</fullName>
    </alternativeName>
</protein>
<feature type="modified residue" description="FMN phosphoryl threonine" evidence="6">
    <location>
        <position position="161"/>
    </location>
</feature>
<dbReference type="PANTHER" id="PTHR36118:SF1">
    <property type="entry name" value="ION-TRANSLOCATING OXIDOREDUCTASE COMPLEX SUBUNIT G"/>
    <property type="match status" value="1"/>
</dbReference>
<keyword evidence="6" id="KW-0472">Membrane</keyword>
<evidence type="ECO:0000256" key="1">
    <source>
        <dbReference type="ARBA" id="ARBA00022448"/>
    </source>
</evidence>
<keyword evidence="1 6" id="KW-0813">Transport</keyword>